<evidence type="ECO:0000256" key="5">
    <source>
        <dbReference type="ARBA" id="ARBA00022475"/>
    </source>
</evidence>
<dbReference type="GO" id="GO:0031410">
    <property type="term" value="C:cytoplasmic vesicle"/>
    <property type="evidence" value="ECO:0007669"/>
    <property type="project" value="UniProtKB-KW"/>
</dbReference>
<protein>
    <recommendedName>
        <fullName evidence="20">Synaptosomal-associated protein 29</fullName>
    </recommendedName>
    <alternativeName>
        <fullName evidence="24">Golgi SNARE of 32 kDa</fullName>
    </alternativeName>
    <alternativeName>
        <fullName evidence="21">Soluble 29 kDa NSF attachment protein</fullName>
    </alternativeName>
    <alternativeName>
        <fullName evidence="22">Vesicle-membrane fusion protein SNAP-29</fullName>
    </alternativeName>
</protein>
<dbReference type="InterPro" id="IPR000358">
    <property type="entry name" value="RNR_small_fam"/>
</dbReference>
<dbReference type="Gene3D" id="1.10.620.20">
    <property type="entry name" value="Ribonucleotide Reductase, subunit A"/>
    <property type="match status" value="1"/>
</dbReference>
<evidence type="ECO:0000256" key="15">
    <source>
        <dbReference type="ARBA" id="ARBA00023273"/>
    </source>
</evidence>
<evidence type="ECO:0000256" key="7">
    <source>
        <dbReference type="ARBA" id="ARBA00022553"/>
    </source>
</evidence>
<dbReference type="AlphaFoldDB" id="A0A8J6G967"/>
<evidence type="ECO:0000256" key="12">
    <source>
        <dbReference type="ARBA" id="ARBA00023054"/>
    </source>
</evidence>
<sequence length="435" mass="49595">MSDYPKSYNPFDDDVEDEDTRPSPWKDARDPPDGPEAPMDRQQYLRQEVLRRAEATAASTSRSLSLMYESEKVGVASSEELVRQRGVLEHTEKMVDKMDQDLKTSQKHINSIKSVFGGFINYFKSKPVETPPEQNGSIAPQPSSRLKEAINTSREQESRYQASHPNLRRLHDEDPIPKEPASAVTTDVYPKNSSLRAYHQKIDSNLDELSMGLGRLKNIALGMQTEIEEQDDILDRLTTKVDNLSATLCVASAAALPRHALRPRPARHHHPITDQQQLKVSPLKRLHLSEKENTPPSLSGTRILASKAARRILLDPAEPESKESTKPSVEDEPLLRENPRRFVVFPIEYHDIWQMYKKAEASFWTAEEVDLSKDIQHWEALKPDERHFKSHVLAFFAASDGIVNENLVERFSQEVQVTEARCFYGFQIAMENITF</sequence>
<evidence type="ECO:0000256" key="17">
    <source>
        <dbReference type="ARBA" id="ARBA00037064"/>
    </source>
</evidence>
<comment type="subcellular location">
    <subcellularLocation>
        <location evidence="18">Cell projection</location>
        <location evidence="18">Cilium membrane</location>
        <topology evidence="18">Peripheral membrane protein</topology>
    </subcellularLocation>
    <subcellularLocation>
        <location evidence="19">Cytoplasmic vesicle</location>
        <location evidence="19">Autophagosome membrane</location>
        <topology evidence="19">Peripheral membrane protein</topology>
    </subcellularLocation>
    <subcellularLocation>
        <location evidence="1">Golgi apparatus membrane</location>
        <topology evidence="1">Peripheral membrane protein</topology>
    </subcellularLocation>
</comment>
<comment type="function">
    <text evidence="17">SNAREs, soluble N-ethylmaleimide-sensitive factor-attachment protein receptors, are essential proteins for fusion of cellular membranes. SNAREs localized on opposing membranes assemble to form a trans-SNARE complex, an extended, parallel four alpha-helical bundle that drives membrane fusion. SNAP29 is a SNARE involved in autophagy through the direct control of autophagosome membrane fusion with the lysososome membrane. Also plays a role in ciliogenesis by regulating membrane fusions.</text>
</comment>
<dbReference type="GO" id="GO:0000139">
    <property type="term" value="C:Golgi membrane"/>
    <property type="evidence" value="ECO:0007669"/>
    <property type="project" value="UniProtKB-SubCell"/>
</dbReference>
<dbReference type="SMART" id="SM00397">
    <property type="entry name" value="t_SNARE"/>
    <property type="match status" value="2"/>
</dbReference>
<evidence type="ECO:0000256" key="23">
    <source>
        <dbReference type="ARBA" id="ARBA00046522"/>
    </source>
</evidence>
<keyword evidence="13" id="KW-0969">Cilium</keyword>
<dbReference type="CDD" id="cd15856">
    <property type="entry name" value="SNARE_SNAP29C"/>
    <property type="match status" value="1"/>
</dbReference>
<keyword evidence="5" id="KW-1003">Cell membrane</keyword>
<comment type="similarity">
    <text evidence="3">Belongs to the SNAP-25 family.</text>
</comment>
<dbReference type="GO" id="GO:0015031">
    <property type="term" value="P:protein transport"/>
    <property type="evidence" value="ECO:0007669"/>
    <property type="project" value="UniProtKB-KW"/>
</dbReference>
<dbReference type="Gene3D" id="1.20.5.110">
    <property type="match status" value="2"/>
</dbReference>
<comment type="subunit">
    <text evidence="23">Forms a SNARE complex, composed of VAMP8, SNAP29 and STX17, involved in fusion of autophagosome with lysosome. Interacts with multiple syntaxins including STX6. Interacts with EIPR1. Interacts with STX17; this interaction is increased in the absence of TMEM39A.</text>
</comment>
<dbReference type="GO" id="GO:0031201">
    <property type="term" value="C:SNARE complex"/>
    <property type="evidence" value="ECO:0007669"/>
    <property type="project" value="TreeGrafter"/>
</dbReference>
<dbReference type="FunFam" id="1.20.5.110:FF:000041">
    <property type="entry name" value="Synaptosomal-associated protein 29"/>
    <property type="match status" value="1"/>
</dbReference>
<evidence type="ECO:0000256" key="14">
    <source>
        <dbReference type="ARBA" id="ARBA00023136"/>
    </source>
</evidence>
<dbReference type="GO" id="GO:0098793">
    <property type="term" value="C:presynapse"/>
    <property type="evidence" value="ECO:0007669"/>
    <property type="project" value="GOC"/>
</dbReference>
<keyword evidence="4" id="KW-0813">Transport</keyword>
<feature type="region of interest" description="Disordered" evidence="25">
    <location>
        <begin position="127"/>
        <end position="183"/>
    </location>
</feature>
<dbReference type="CDD" id="cd01049">
    <property type="entry name" value="RNRR2"/>
    <property type="match status" value="1"/>
</dbReference>
<evidence type="ECO:0000256" key="4">
    <source>
        <dbReference type="ARBA" id="ARBA00022448"/>
    </source>
</evidence>
<evidence type="ECO:0000256" key="11">
    <source>
        <dbReference type="ARBA" id="ARBA00023034"/>
    </source>
</evidence>
<feature type="compositionally biased region" description="Basic and acidic residues" evidence="25">
    <location>
        <begin position="20"/>
        <end position="32"/>
    </location>
</feature>
<keyword evidence="15" id="KW-0966">Cell projection</keyword>
<keyword evidence="12" id="KW-0175">Coiled coil</keyword>
<name>A0A8J6G967_MICOH</name>
<dbReference type="GO" id="GO:0031629">
    <property type="term" value="P:synaptic vesicle fusion to presynaptic active zone membrane"/>
    <property type="evidence" value="ECO:0007669"/>
    <property type="project" value="TreeGrafter"/>
</dbReference>
<keyword evidence="7" id="KW-0597">Phosphoprotein</keyword>
<dbReference type="GO" id="GO:0016491">
    <property type="term" value="F:oxidoreductase activity"/>
    <property type="evidence" value="ECO:0007669"/>
    <property type="project" value="InterPro"/>
</dbReference>
<organism evidence="27 28">
    <name type="scientific">Microtus ochrogaster</name>
    <name type="common">Prairie vole</name>
    <dbReference type="NCBI Taxonomy" id="79684"/>
    <lineage>
        <taxon>Eukaryota</taxon>
        <taxon>Metazoa</taxon>
        <taxon>Chordata</taxon>
        <taxon>Craniata</taxon>
        <taxon>Vertebrata</taxon>
        <taxon>Euteleostomi</taxon>
        <taxon>Mammalia</taxon>
        <taxon>Eutheria</taxon>
        <taxon>Euarchontoglires</taxon>
        <taxon>Glires</taxon>
        <taxon>Rodentia</taxon>
        <taxon>Myomorpha</taxon>
        <taxon>Muroidea</taxon>
        <taxon>Cricetidae</taxon>
        <taxon>Arvicolinae</taxon>
        <taxon>Microtus</taxon>
    </lineage>
</organism>
<keyword evidence="9" id="KW-0653">Protein transport</keyword>
<evidence type="ECO:0000256" key="18">
    <source>
        <dbReference type="ARBA" id="ARBA00037808"/>
    </source>
</evidence>
<keyword evidence="11" id="KW-0333">Golgi apparatus</keyword>
<gene>
    <name evidence="27" type="ORF">LTLLF_177060</name>
</gene>
<evidence type="ECO:0000313" key="27">
    <source>
        <dbReference type="EMBL" id="KAH0505608.1"/>
    </source>
</evidence>
<dbReference type="InterPro" id="IPR033909">
    <property type="entry name" value="RNR_small"/>
</dbReference>
<evidence type="ECO:0000256" key="20">
    <source>
        <dbReference type="ARBA" id="ARBA00041113"/>
    </source>
</evidence>
<dbReference type="InterPro" id="IPR000727">
    <property type="entry name" value="T_SNARE_dom"/>
</dbReference>
<dbReference type="PANTHER" id="PTHR19305:SF9">
    <property type="entry name" value="SYNAPTOSOMAL-ASSOCIATED PROTEIN 29"/>
    <property type="match status" value="1"/>
</dbReference>
<keyword evidence="16" id="KW-0968">Cytoplasmic vesicle</keyword>
<dbReference type="PROSITE" id="PS50192">
    <property type="entry name" value="T_SNARE"/>
    <property type="match status" value="1"/>
</dbReference>
<dbReference type="GO" id="GO:0000421">
    <property type="term" value="C:autophagosome membrane"/>
    <property type="evidence" value="ECO:0007669"/>
    <property type="project" value="UniProtKB-SubCell"/>
</dbReference>
<dbReference type="PANTHER" id="PTHR19305">
    <property type="entry name" value="SYNAPTOSOMAL ASSOCIATED PROTEIN"/>
    <property type="match status" value="1"/>
</dbReference>
<evidence type="ECO:0000256" key="16">
    <source>
        <dbReference type="ARBA" id="ARBA00023329"/>
    </source>
</evidence>
<evidence type="ECO:0000256" key="25">
    <source>
        <dbReference type="SAM" id="MobiDB-lite"/>
    </source>
</evidence>
<dbReference type="GO" id="GO:0006914">
    <property type="term" value="P:autophagy"/>
    <property type="evidence" value="ECO:0007669"/>
    <property type="project" value="UniProtKB-KW"/>
</dbReference>
<dbReference type="GO" id="GO:0060170">
    <property type="term" value="C:ciliary membrane"/>
    <property type="evidence" value="ECO:0007669"/>
    <property type="project" value="UniProtKB-SubCell"/>
</dbReference>
<evidence type="ECO:0000259" key="26">
    <source>
        <dbReference type="PROSITE" id="PS50192"/>
    </source>
</evidence>
<evidence type="ECO:0000256" key="21">
    <source>
        <dbReference type="ARBA" id="ARBA00042308"/>
    </source>
</evidence>
<evidence type="ECO:0000256" key="9">
    <source>
        <dbReference type="ARBA" id="ARBA00022927"/>
    </source>
</evidence>
<evidence type="ECO:0000256" key="8">
    <source>
        <dbReference type="ARBA" id="ARBA00022794"/>
    </source>
</evidence>
<dbReference type="EMBL" id="JAATJU010024428">
    <property type="protein sequence ID" value="KAH0505608.1"/>
    <property type="molecule type" value="Genomic_DNA"/>
</dbReference>
<comment type="caution">
    <text evidence="27">The sequence shown here is derived from an EMBL/GenBank/DDBJ whole genome shotgun (WGS) entry which is preliminary data.</text>
</comment>
<feature type="compositionally biased region" description="Polar residues" evidence="25">
    <location>
        <begin position="132"/>
        <end position="144"/>
    </location>
</feature>
<keyword evidence="8" id="KW-0970">Cilium biogenesis/degradation</keyword>
<feature type="region of interest" description="Disordered" evidence="25">
    <location>
        <begin position="1"/>
        <end position="44"/>
    </location>
</feature>
<evidence type="ECO:0000256" key="1">
    <source>
        <dbReference type="ARBA" id="ARBA00004395"/>
    </source>
</evidence>
<evidence type="ECO:0000256" key="22">
    <source>
        <dbReference type="ARBA" id="ARBA00043032"/>
    </source>
</evidence>
<dbReference type="GO" id="GO:0016082">
    <property type="term" value="P:synaptic vesicle priming"/>
    <property type="evidence" value="ECO:0007669"/>
    <property type="project" value="TreeGrafter"/>
</dbReference>
<dbReference type="InterPro" id="IPR012348">
    <property type="entry name" value="RNR-like"/>
</dbReference>
<keyword evidence="6" id="KW-0963">Cytoplasm</keyword>
<dbReference type="Pfam" id="PF00268">
    <property type="entry name" value="Ribonuc_red_sm"/>
    <property type="match status" value="1"/>
</dbReference>
<accession>A0A8J6G967</accession>
<dbReference type="FunFam" id="1.20.5.110:FF:000051">
    <property type="entry name" value="synaptosomal-associated protein 29"/>
    <property type="match status" value="1"/>
</dbReference>
<evidence type="ECO:0000313" key="28">
    <source>
        <dbReference type="Proteomes" id="UP000710432"/>
    </source>
</evidence>
<dbReference type="InterPro" id="IPR009078">
    <property type="entry name" value="Ferritin-like_SF"/>
</dbReference>
<evidence type="ECO:0000256" key="19">
    <source>
        <dbReference type="ARBA" id="ARBA00037854"/>
    </source>
</evidence>
<comment type="similarity">
    <text evidence="2">Belongs to the ribonucleoside diphosphate reductase small chain family.</text>
</comment>
<evidence type="ECO:0000256" key="10">
    <source>
        <dbReference type="ARBA" id="ARBA00023006"/>
    </source>
</evidence>
<dbReference type="SUPFAM" id="SSF47240">
    <property type="entry name" value="Ferritin-like"/>
    <property type="match status" value="1"/>
</dbReference>
<evidence type="ECO:0000256" key="3">
    <source>
        <dbReference type="ARBA" id="ARBA00009480"/>
    </source>
</evidence>
<feature type="domain" description="T-SNARE coiled-coil homology" evidence="26">
    <location>
        <begin position="196"/>
        <end position="243"/>
    </location>
</feature>
<dbReference type="CDD" id="cd15887">
    <property type="entry name" value="SNARE_SNAP29N"/>
    <property type="match status" value="1"/>
</dbReference>
<dbReference type="GO" id="GO:0009263">
    <property type="term" value="P:deoxyribonucleotide biosynthetic process"/>
    <property type="evidence" value="ECO:0007669"/>
    <property type="project" value="InterPro"/>
</dbReference>
<dbReference type="GO" id="GO:0019905">
    <property type="term" value="F:syntaxin binding"/>
    <property type="evidence" value="ECO:0007669"/>
    <property type="project" value="TreeGrafter"/>
</dbReference>
<proteinExistence type="inferred from homology"/>
<keyword evidence="10" id="KW-0072">Autophagy</keyword>
<dbReference type="SUPFAM" id="SSF58038">
    <property type="entry name" value="SNARE fusion complex"/>
    <property type="match status" value="2"/>
</dbReference>
<evidence type="ECO:0000256" key="2">
    <source>
        <dbReference type="ARBA" id="ARBA00009303"/>
    </source>
</evidence>
<evidence type="ECO:0000256" key="24">
    <source>
        <dbReference type="ARBA" id="ARBA00077973"/>
    </source>
</evidence>
<evidence type="ECO:0000256" key="6">
    <source>
        <dbReference type="ARBA" id="ARBA00022490"/>
    </source>
</evidence>
<dbReference type="GO" id="GO:0005484">
    <property type="term" value="F:SNAP receptor activity"/>
    <property type="evidence" value="ECO:0007669"/>
    <property type="project" value="TreeGrafter"/>
</dbReference>
<dbReference type="Proteomes" id="UP000710432">
    <property type="component" value="Unassembled WGS sequence"/>
</dbReference>
<keyword evidence="14" id="KW-0472">Membrane</keyword>
<dbReference type="GO" id="GO:0030030">
    <property type="term" value="P:cell projection organization"/>
    <property type="evidence" value="ECO:0007669"/>
    <property type="project" value="UniProtKB-KW"/>
</dbReference>
<reference evidence="27" key="1">
    <citation type="submission" date="2020-03" db="EMBL/GenBank/DDBJ databases">
        <title>Studies in the Genomics of Life Span.</title>
        <authorList>
            <person name="Glass D."/>
        </authorList>
    </citation>
    <scope>NUCLEOTIDE SEQUENCE</scope>
    <source>
        <strain evidence="27">LTLLF</strain>
        <tissue evidence="27">Muscle</tissue>
    </source>
</reference>
<evidence type="ECO:0000256" key="13">
    <source>
        <dbReference type="ARBA" id="ARBA00023069"/>
    </source>
</evidence>